<sequence length="59" mass="7000">PECELLGKEIDLQKLVAQIWPQNAREKEKKNPNFFKNPIFQMSCKQPMMNNHLFTSKHT</sequence>
<protein>
    <submittedName>
        <fullName evidence="1">Uncharacterized protein</fullName>
    </submittedName>
</protein>
<evidence type="ECO:0000313" key="1">
    <source>
        <dbReference type="EMBL" id="CAF4330952.1"/>
    </source>
</evidence>
<evidence type="ECO:0000313" key="2">
    <source>
        <dbReference type="Proteomes" id="UP000663823"/>
    </source>
</evidence>
<dbReference type="Proteomes" id="UP000663823">
    <property type="component" value="Unassembled WGS sequence"/>
</dbReference>
<feature type="non-terminal residue" evidence="1">
    <location>
        <position position="1"/>
    </location>
</feature>
<comment type="caution">
    <text evidence="1">The sequence shown here is derived from an EMBL/GenBank/DDBJ whole genome shotgun (WGS) entry which is preliminary data.</text>
</comment>
<dbReference type="EMBL" id="CAJOAX010056784">
    <property type="protein sequence ID" value="CAF4330952.1"/>
    <property type="molecule type" value="Genomic_DNA"/>
</dbReference>
<proteinExistence type="predicted"/>
<name>A0A820JPZ8_9BILA</name>
<accession>A0A820JPZ8</accession>
<organism evidence="1 2">
    <name type="scientific">Rotaria sordida</name>
    <dbReference type="NCBI Taxonomy" id="392033"/>
    <lineage>
        <taxon>Eukaryota</taxon>
        <taxon>Metazoa</taxon>
        <taxon>Spiralia</taxon>
        <taxon>Gnathifera</taxon>
        <taxon>Rotifera</taxon>
        <taxon>Eurotatoria</taxon>
        <taxon>Bdelloidea</taxon>
        <taxon>Philodinida</taxon>
        <taxon>Philodinidae</taxon>
        <taxon>Rotaria</taxon>
    </lineage>
</organism>
<dbReference type="AlphaFoldDB" id="A0A820JPZ8"/>
<gene>
    <name evidence="1" type="ORF">OTI717_LOCUS42961</name>
</gene>
<reference evidence="1" key="1">
    <citation type="submission" date="2021-02" db="EMBL/GenBank/DDBJ databases">
        <authorList>
            <person name="Nowell W R."/>
        </authorList>
    </citation>
    <scope>NUCLEOTIDE SEQUENCE</scope>
</reference>